<keyword evidence="4" id="KW-1185">Reference proteome</keyword>
<proteinExistence type="predicted"/>
<feature type="chain" id="PRO_5017205983" description="DNA-binding protein" evidence="2">
    <location>
        <begin position="17"/>
        <end position="158"/>
    </location>
</feature>
<accession>A0A388T8B4</accession>
<feature type="signal peptide" evidence="2">
    <location>
        <begin position="1"/>
        <end position="16"/>
    </location>
</feature>
<keyword evidence="2" id="KW-0732">Signal</keyword>
<sequence>MRKIIFILLLTVLSLAAQERSSGELLALPREYDNIPTLYRGEVIGDILARGENVWFNVSDGENAIGIFAPRRLAAEIQTTGKYLQRGDTVEILGKFSRACAEHGGELDIHAAQIKVLARGYALARPVSKFKIILSVLLAGVVLFLGRLDWQRQGRFMK</sequence>
<dbReference type="EMBL" id="BGZN01000003">
    <property type="protein sequence ID" value="GBR72870.1"/>
    <property type="molecule type" value="Genomic_DNA"/>
</dbReference>
<dbReference type="AlphaFoldDB" id="A0A388T8B4"/>
<reference evidence="3 4" key="1">
    <citation type="journal article" date="2019" name="ISME J.">
        <title>Genome analyses of uncultured TG2/ZB3 bacteria in 'Margulisbacteria' specifically attached to ectosymbiotic spirochetes of protists in the termite gut.</title>
        <authorList>
            <person name="Utami Y.D."/>
            <person name="Kuwahara H."/>
            <person name="Igai K."/>
            <person name="Murakami T."/>
            <person name="Sugaya K."/>
            <person name="Morikawa T."/>
            <person name="Nagura Y."/>
            <person name="Yuki M."/>
            <person name="Deevong P."/>
            <person name="Inoue T."/>
            <person name="Kihara K."/>
            <person name="Lo N."/>
            <person name="Yamada A."/>
            <person name="Ohkuma M."/>
            <person name="Hongoh Y."/>
        </authorList>
    </citation>
    <scope>NUCLEOTIDE SEQUENCE [LARGE SCALE GENOMIC DNA]</scope>
    <source>
        <strain evidence="3">NkOx7-01</strain>
    </source>
</reference>
<evidence type="ECO:0000256" key="2">
    <source>
        <dbReference type="SAM" id="SignalP"/>
    </source>
</evidence>
<keyword evidence="1" id="KW-1133">Transmembrane helix</keyword>
<evidence type="ECO:0000313" key="4">
    <source>
        <dbReference type="Proteomes" id="UP000269352"/>
    </source>
</evidence>
<gene>
    <name evidence="3" type="ORF">NO1_0327</name>
</gene>
<comment type="caution">
    <text evidence="3">The sequence shown here is derived from an EMBL/GenBank/DDBJ whole genome shotgun (WGS) entry which is preliminary data.</text>
</comment>
<keyword evidence="1" id="KW-0472">Membrane</keyword>
<evidence type="ECO:0000313" key="3">
    <source>
        <dbReference type="EMBL" id="GBR72870.1"/>
    </source>
</evidence>
<name>A0A388T8B4_TERA1</name>
<organism evidence="3 4">
    <name type="scientific">Termititenax aidoneus</name>
    <dbReference type="NCBI Taxonomy" id="2218524"/>
    <lineage>
        <taxon>Bacteria</taxon>
        <taxon>Bacillati</taxon>
        <taxon>Candidatus Margulisiibacteriota</taxon>
        <taxon>Candidatus Termititenacia</taxon>
        <taxon>Candidatus Termititenacales</taxon>
        <taxon>Candidatus Termititenacaceae</taxon>
        <taxon>Candidatus Termititenax</taxon>
    </lineage>
</organism>
<evidence type="ECO:0008006" key="5">
    <source>
        <dbReference type="Google" id="ProtNLM"/>
    </source>
</evidence>
<evidence type="ECO:0000256" key="1">
    <source>
        <dbReference type="SAM" id="Phobius"/>
    </source>
</evidence>
<protein>
    <recommendedName>
        <fullName evidence="5">DNA-binding protein</fullName>
    </recommendedName>
</protein>
<keyword evidence="1" id="KW-0812">Transmembrane</keyword>
<feature type="transmembrane region" description="Helical" evidence="1">
    <location>
        <begin position="132"/>
        <end position="150"/>
    </location>
</feature>
<dbReference type="Proteomes" id="UP000269352">
    <property type="component" value="Unassembled WGS sequence"/>
</dbReference>